<evidence type="ECO:0000313" key="2">
    <source>
        <dbReference type="Proteomes" id="UP001434883"/>
    </source>
</evidence>
<organism evidence="1 2">
    <name type="scientific">Xenoophorus captivus</name>
    <dbReference type="NCBI Taxonomy" id="1517983"/>
    <lineage>
        <taxon>Eukaryota</taxon>
        <taxon>Metazoa</taxon>
        <taxon>Chordata</taxon>
        <taxon>Craniata</taxon>
        <taxon>Vertebrata</taxon>
        <taxon>Euteleostomi</taxon>
        <taxon>Actinopterygii</taxon>
        <taxon>Neopterygii</taxon>
        <taxon>Teleostei</taxon>
        <taxon>Neoteleostei</taxon>
        <taxon>Acanthomorphata</taxon>
        <taxon>Ovalentaria</taxon>
        <taxon>Atherinomorphae</taxon>
        <taxon>Cyprinodontiformes</taxon>
        <taxon>Goodeidae</taxon>
        <taxon>Xenoophorus</taxon>
    </lineage>
</organism>
<accession>A0ABV0QSL0</accession>
<evidence type="ECO:0000313" key="1">
    <source>
        <dbReference type="EMBL" id="MEQ2198411.1"/>
    </source>
</evidence>
<comment type="caution">
    <text evidence="1">The sequence shown here is derived from an EMBL/GenBank/DDBJ whole genome shotgun (WGS) entry which is preliminary data.</text>
</comment>
<sequence>MLPIRAAAGFTSVIFSHGCARIRQSKMPPCNRKNQTRLLVGSISGGNNKSLQIINRPSCQLEFLLLDEVFISHTEPSVECISMLSHTEKVQLNEVFNALLNGTEDAALRRQEEDKLLHRLSLLRRNKSEFHLCCLIVY</sequence>
<protein>
    <submittedName>
        <fullName evidence="1">Uncharacterized protein</fullName>
    </submittedName>
</protein>
<gene>
    <name evidence="1" type="ORF">XENOCAPTIV_012489</name>
</gene>
<name>A0ABV0QSL0_9TELE</name>
<proteinExistence type="predicted"/>
<keyword evidence="2" id="KW-1185">Reference proteome</keyword>
<reference evidence="1 2" key="1">
    <citation type="submission" date="2021-06" db="EMBL/GenBank/DDBJ databases">
        <authorList>
            <person name="Palmer J.M."/>
        </authorList>
    </citation>
    <scope>NUCLEOTIDE SEQUENCE [LARGE SCALE GENOMIC DNA]</scope>
    <source>
        <strain evidence="1 2">XC_2019</strain>
        <tissue evidence="1">Muscle</tissue>
    </source>
</reference>
<dbReference type="EMBL" id="JAHRIN010019434">
    <property type="protein sequence ID" value="MEQ2198411.1"/>
    <property type="molecule type" value="Genomic_DNA"/>
</dbReference>
<dbReference type="Proteomes" id="UP001434883">
    <property type="component" value="Unassembled WGS sequence"/>
</dbReference>